<organism evidence="1 2">
    <name type="scientific">Puccinia triticina</name>
    <dbReference type="NCBI Taxonomy" id="208348"/>
    <lineage>
        <taxon>Eukaryota</taxon>
        <taxon>Fungi</taxon>
        <taxon>Dikarya</taxon>
        <taxon>Basidiomycota</taxon>
        <taxon>Pucciniomycotina</taxon>
        <taxon>Pucciniomycetes</taxon>
        <taxon>Pucciniales</taxon>
        <taxon>Pucciniaceae</taxon>
        <taxon>Puccinia</taxon>
    </lineage>
</organism>
<reference evidence="1" key="1">
    <citation type="submission" date="2022-10" db="EMBL/GenBank/DDBJ databases">
        <title>Puccinia triticina Genome sequencing and assembly.</title>
        <authorList>
            <person name="Li C."/>
        </authorList>
    </citation>
    <scope>NUCLEOTIDE SEQUENCE</scope>
    <source>
        <strain evidence="1">Pt15</strain>
    </source>
</reference>
<gene>
    <name evidence="1" type="ORF">PtA15_6A839</name>
</gene>
<dbReference type="Proteomes" id="UP001164743">
    <property type="component" value="Chromosome 6A"/>
</dbReference>
<evidence type="ECO:0000313" key="1">
    <source>
        <dbReference type="EMBL" id="WAQ86207.1"/>
    </source>
</evidence>
<protein>
    <submittedName>
        <fullName evidence="1">Uncharacterized protein</fullName>
    </submittedName>
</protein>
<sequence length="123" mass="13481">MSCFEDKKLKNSRAQILKADVAGFAKLDVAGESAVSLSEAAAFIVFLGHPQGKLRRQIYPERGGAAETAPPLPRAVTRLRRPMDTRIMDYAQRTCTAADLWVAQEDYKGSSFREADGAFSSDI</sequence>
<accession>A0ABY7CQE4</accession>
<name>A0ABY7CQE4_9BASI</name>
<dbReference type="GeneID" id="77811480"/>
<evidence type="ECO:0000313" key="2">
    <source>
        <dbReference type="Proteomes" id="UP001164743"/>
    </source>
</evidence>
<keyword evidence="2" id="KW-1185">Reference proteome</keyword>
<dbReference type="EMBL" id="CP110426">
    <property type="protein sequence ID" value="WAQ86207.1"/>
    <property type="molecule type" value="Genomic_DNA"/>
</dbReference>
<proteinExistence type="predicted"/>
<dbReference type="RefSeq" id="XP_053021762.1">
    <property type="nucleotide sequence ID" value="XM_053170585.1"/>
</dbReference>